<dbReference type="GO" id="GO:0016887">
    <property type="term" value="F:ATP hydrolysis activity"/>
    <property type="evidence" value="ECO:0007669"/>
    <property type="project" value="RHEA"/>
</dbReference>
<dbReference type="PROSITE" id="PS51198">
    <property type="entry name" value="UVRD_HELICASE_ATP_BIND"/>
    <property type="match status" value="1"/>
</dbReference>
<dbReference type="Proteomes" id="UP000001382">
    <property type="component" value="Chromosome"/>
</dbReference>
<dbReference type="InterPro" id="IPR014016">
    <property type="entry name" value="UvrD-like_ATP-bd"/>
</dbReference>
<organism evidence="11 12">
    <name type="scientific">Geodermatophilus obscurus (strain ATCC 25078 / DSM 43160 / JCM 3152 / CCUG 61914 / KCC A-0152 / KCTC 9177 / NBRC 13315 / NRRL B-3577 / G-20)</name>
    <dbReference type="NCBI Taxonomy" id="526225"/>
    <lineage>
        <taxon>Bacteria</taxon>
        <taxon>Bacillati</taxon>
        <taxon>Actinomycetota</taxon>
        <taxon>Actinomycetes</taxon>
        <taxon>Geodermatophilales</taxon>
        <taxon>Geodermatophilaceae</taxon>
        <taxon>Geodermatophilus</taxon>
    </lineage>
</organism>
<protein>
    <recommendedName>
        <fullName evidence="7">DNA 3'-5' helicase</fullName>
        <ecNumber evidence="7">5.6.2.4</ecNumber>
    </recommendedName>
</protein>
<dbReference type="HOGENOM" id="CLU_023846_0_0_11"/>
<evidence type="ECO:0000256" key="8">
    <source>
        <dbReference type="ARBA" id="ARBA00048988"/>
    </source>
</evidence>
<dbReference type="KEGG" id="gob:Gobs_3740"/>
<gene>
    <name evidence="11" type="ordered locus">Gobs_3740</name>
</gene>
<keyword evidence="3 9" id="KW-0347">Helicase</keyword>
<evidence type="ECO:0000313" key="11">
    <source>
        <dbReference type="EMBL" id="ADB76318.1"/>
    </source>
</evidence>
<evidence type="ECO:0000256" key="7">
    <source>
        <dbReference type="ARBA" id="ARBA00034808"/>
    </source>
</evidence>
<keyword evidence="4 9" id="KW-0067">ATP-binding</keyword>
<keyword evidence="12" id="KW-1185">Reference proteome</keyword>
<proteinExistence type="predicted"/>
<dbReference type="SUPFAM" id="SSF52540">
    <property type="entry name" value="P-loop containing nucleoside triphosphate hydrolases"/>
    <property type="match status" value="1"/>
</dbReference>
<feature type="domain" description="UvrD-like helicase ATP-binding" evidence="10">
    <location>
        <begin position="269"/>
        <end position="597"/>
    </location>
</feature>
<reference evidence="11 12" key="1">
    <citation type="journal article" date="2010" name="Stand. Genomic Sci.">
        <title>Complete genome sequence of Geodermatophilus obscurus type strain (G-20).</title>
        <authorList>
            <person name="Ivanova N."/>
            <person name="Sikorski J."/>
            <person name="Jando M."/>
            <person name="Munk C."/>
            <person name="Lapidus A."/>
            <person name="Glavina Del Rio T."/>
            <person name="Copeland A."/>
            <person name="Tice H."/>
            <person name="Cheng J.-F."/>
            <person name="Lucas S."/>
            <person name="Chen F."/>
            <person name="Nolan M."/>
            <person name="Bruce D."/>
            <person name="Goodwin L."/>
            <person name="Pitluck S."/>
            <person name="Mavromatis K."/>
            <person name="Mikhailova N."/>
            <person name="Pati A."/>
            <person name="Chen A."/>
            <person name="Palaniappan K."/>
            <person name="Land M."/>
            <person name="Hauser L."/>
            <person name="Chang Y.-J."/>
            <person name="Jeffries C.D."/>
            <person name="Meincke L."/>
            <person name="Brettin T."/>
            <person name="Detter J.C."/>
            <person name="Detter J.C."/>
            <person name="Rohde M."/>
            <person name="Goeker M."/>
            <person name="Bristow J."/>
            <person name="Eisen J.A."/>
            <person name="Markowitz V."/>
            <person name="Hugenholtz P."/>
            <person name="Kyrpides N.C."/>
            <person name="Klenk H.-P."/>
        </authorList>
    </citation>
    <scope>NUCLEOTIDE SEQUENCE [LARGE SCALE GENOMIC DNA]</scope>
    <source>
        <strain evidence="12">ATCC 25078 / DSM 43160 / JCM 3152 / KCC A-0152 / KCTC 9177 / NBRC 13315 / NRRL B-3577 / G-20</strain>
    </source>
</reference>
<dbReference type="AlphaFoldDB" id="D2SCJ0"/>
<dbReference type="EMBL" id="CP001867">
    <property type="protein sequence ID" value="ADB76318.1"/>
    <property type="molecule type" value="Genomic_DNA"/>
</dbReference>
<evidence type="ECO:0000259" key="10">
    <source>
        <dbReference type="PROSITE" id="PS51198"/>
    </source>
</evidence>
<reference evidence="12" key="2">
    <citation type="submission" date="2010-01" db="EMBL/GenBank/DDBJ databases">
        <title>The complete genome of Geodermatophilus obscurus DSM 43160.</title>
        <authorList>
            <consortium name="US DOE Joint Genome Institute (JGI-PGF)"/>
            <person name="Lucas S."/>
            <person name="Copeland A."/>
            <person name="Lapidus A."/>
            <person name="Glavina del Rio T."/>
            <person name="Dalin E."/>
            <person name="Tice H."/>
            <person name="Bruce D."/>
            <person name="Goodwin L."/>
            <person name="Pitluck S."/>
            <person name="Kyrpides N."/>
            <person name="Mavromatis K."/>
            <person name="Ivanova N."/>
            <person name="Munk A.C."/>
            <person name="Brettin T."/>
            <person name="Detter J.C."/>
            <person name="Han C."/>
            <person name="Larimer F."/>
            <person name="Land M."/>
            <person name="Hauser L."/>
            <person name="Markowitz V."/>
            <person name="Cheng J.-F."/>
            <person name="Hugenholtz P."/>
            <person name="Woyke T."/>
            <person name="Wu D."/>
            <person name="Jando M."/>
            <person name="Schneider S."/>
            <person name="Klenk H.-P."/>
            <person name="Eisen J.A."/>
        </authorList>
    </citation>
    <scope>NUCLEOTIDE SEQUENCE [LARGE SCALE GENOMIC DNA]</scope>
    <source>
        <strain evidence="12">ATCC 25078 / DSM 43160 / JCM 3152 / KCC A-0152 / KCTC 9177 / NBRC 13315 / NRRL B-3577 / G-20</strain>
    </source>
</reference>
<dbReference type="STRING" id="526225.Gobs_3740"/>
<evidence type="ECO:0000256" key="2">
    <source>
        <dbReference type="ARBA" id="ARBA00022801"/>
    </source>
</evidence>
<evidence type="ECO:0000256" key="9">
    <source>
        <dbReference type="PROSITE-ProRule" id="PRU00560"/>
    </source>
</evidence>
<dbReference type="RefSeq" id="WP_012949743.1">
    <property type="nucleotide sequence ID" value="NC_013757.1"/>
</dbReference>
<keyword evidence="1 9" id="KW-0547">Nucleotide-binding</keyword>
<comment type="catalytic activity">
    <reaction evidence="8">
        <text>ATP + H2O = ADP + phosphate + H(+)</text>
        <dbReference type="Rhea" id="RHEA:13065"/>
        <dbReference type="ChEBI" id="CHEBI:15377"/>
        <dbReference type="ChEBI" id="CHEBI:15378"/>
        <dbReference type="ChEBI" id="CHEBI:30616"/>
        <dbReference type="ChEBI" id="CHEBI:43474"/>
        <dbReference type="ChEBI" id="CHEBI:456216"/>
        <dbReference type="EC" id="5.6.2.4"/>
    </reaction>
</comment>
<keyword evidence="2 9" id="KW-0378">Hydrolase</keyword>
<dbReference type="EC" id="5.6.2.4" evidence="7"/>
<dbReference type="Pfam" id="PF13361">
    <property type="entry name" value="UvrD_C"/>
    <property type="match status" value="2"/>
</dbReference>
<evidence type="ECO:0000256" key="3">
    <source>
        <dbReference type="ARBA" id="ARBA00022806"/>
    </source>
</evidence>
<sequence length="752" mass="81636">MPQIIMGPSQTGALDSSVKKQAYAFLEKLSDNDALPGLHIEPINGAIDDRVRTGRVNDFYRAVLFKVQGHGAAAHYVYLGVLAHDEAIAFAKKARLTVNPVNGIAELIIAGEDQLAEDAVPPLDVAPPVAATPEPPRELVTPAPLPALLPGFGIDEDVLVKQLGIDEALAHAALAATSEDTILALADKAVQWQGLALIDLASGTSVDDVKTTLSIDQRPAALVADDGEDERLLAALQHPAAQMQFAFIEDDDELRRAIEDTDFAAWRVFLHPEQRKYATATYNGPFRLSGGAGTGKTVVLLHRARHLARQNPNARILLTTFTKNLADAMKADLRRLDPTLPLARRLGEPGVFVSGIDAAVSAVLRSDEADLALDIEPVLGSRSWEIFTRTPDSVWRDAAAAVGSELPADLRSKAFLISEYAMVVLPARVTTRDAYLTARRPGRGVALDRKKRLAVWSVIEAYRSRASIEGSIAFAEAGAIAATSLERRASGGEPRVLDHVLVDEGQDLNPSHWQFLRALVELGPNDMFLAEDSQQRIYGQRVVLGRYGIRVVGRSQRLKLNYRTTAQTLQYAVGVLEGEDFIDLEDAPETSGHYRSARSGPPPRVAECSNLSEELKAAADTVGEWLKSGVVPETIGILVRDAQQAGQVSRGLEERGITVRVVEQGAQREGHPLVMTMYRAKGMEFSRALIFGVNEGLVPAEYLLKDLTEADRADALTRERSLLYVAATRARDELVITTSGRKSEFLPAVQLS</sequence>
<dbReference type="eggNOG" id="COG0210">
    <property type="taxonomic scope" value="Bacteria"/>
</dbReference>
<dbReference type="InterPro" id="IPR000212">
    <property type="entry name" value="DNA_helicase_UvrD/REP"/>
</dbReference>
<dbReference type="PANTHER" id="PTHR11070:SF45">
    <property type="entry name" value="DNA 3'-5' HELICASE"/>
    <property type="match status" value="1"/>
</dbReference>
<evidence type="ECO:0000256" key="1">
    <source>
        <dbReference type="ARBA" id="ARBA00022741"/>
    </source>
</evidence>
<keyword evidence="5" id="KW-0413">Isomerase</keyword>
<dbReference type="Pfam" id="PF00580">
    <property type="entry name" value="UvrD-helicase"/>
    <property type="match status" value="1"/>
</dbReference>
<evidence type="ECO:0000256" key="5">
    <source>
        <dbReference type="ARBA" id="ARBA00023235"/>
    </source>
</evidence>
<evidence type="ECO:0000256" key="4">
    <source>
        <dbReference type="ARBA" id="ARBA00022840"/>
    </source>
</evidence>
<dbReference type="GO" id="GO:0000725">
    <property type="term" value="P:recombinational repair"/>
    <property type="evidence" value="ECO:0007669"/>
    <property type="project" value="TreeGrafter"/>
</dbReference>
<dbReference type="GO" id="GO:0005829">
    <property type="term" value="C:cytosol"/>
    <property type="evidence" value="ECO:0007669"/>
    <property type="project" value="TreeGrafter"/>
</dbReference>
<dbReference type="InterPro" id="IPR014017">
    <property type="entry name" value="DNA_helicase_UvrD-like_C"/>
</dbReference>
<dbReference type="InterPro" id="IPR027417">
    <property type="entry name" value="P-loop_NTPase"/>
</dbReference>
<dbReference type="GO" id="GO:0005524">
    <property type="term" value="F:ATP binding"/>
    <property type="evidence" value="ECO:0007669"/>
    <property type="project" value="UniProtKB-UniRule"/>
</dbReference>
<dbReference type="GO" id="GO:0043138">
    <property type="term" value="F:3'-5' DNA helicase activity"/>
    <property type="evidence" value="ECO:0007669"/>
    <property type="project" value="UniProtKB-EC"/>
</dbReference>
<name>D2SCJ0_GEOOG</name>
<dbReference type="GO" id="GO:0003677">
    <property type="term" value="F:DNA binding"/>
    <property type="evidence" value="ECO:0007669"/>
    <property type="project" value="InterPro"/>
</dbReference>
<comment type="catalytic activity">
    <reaction evidence="6">
        <text>Couples ATP hydrolysis with the unwinding of duplex DNA by translocating in the 3'-5' direction.</text>
        <dbReference type="EC" id="5.6.2.4"/>
    </reaction>
</comment>
<evidence type="ECO:0000313" key="12">
    <source>
        <dbReference type="Proteomes" id="UP000001382"/>
    </source>
</evidence>
<feature type="binding site" evidence="9">
    <location>
        <begin position="290"/>
        <end position="297"/>
    </location>
    <ligand>
        <name>ATP</name>
        <dbReference type="ChEBI" id="CHEBI:30616"/>
    </ligand>
</feature>
<dbReference type="Gene3D" id="3.40.50.300">
    <property type="entry name" value="P-loop containing nucleotide triphosphate hydrolases"/>
    <property type="match status" value="2"/>
</dbReference>
<accession>D2SCJ0</accession>
<dbReference type="PANTHER" id="PTHR11070">
    <property type="entry name" value="UVRD / RECB / PCRA DNA HELICASE FAMILY MEMBER"/>
    <property type="match status" value="1"/>
</dbReference>
<evidence type="ECO:0000256" key="6">
    <source>
        <dbReference type="ARBA" id="ARBA00034617"/>
    </source>
</evidence>